<protein>
    <recommendedName>
        <fullName evidence="3">Cytochrome c domain-containing protein</fullName>
    </recommendedName>
</protein>
<dbReference type="RefSeq" id="WP_202055331.1">
    <property type="nucleotide sequence ID" value="NZ_JAEQMY010000001.1"/>
</dbReference>
<dbReference type="Proteomes" id="UP000605848">
    <property type="component" value="Unassembled WGS sequence"/>
</dbReference>
<dbReference type="AlphaFoldDB" id="A0A936Z6S4"/>
<evidence type="ECO:0008006" key="3">
    <source>
        <dbReference type="Google" id="ProtNLM"/>
    </source>
</evidence>
<comment type="caution">
    <text evidence="1">The sequence shown here is derived from an EMBL/GenBank/DDBJ whole genome shotgun (WGS) entry which is preliminary data.</text>
</comment>
<sequence length="372" mass="40307">MAQVIATAPRLRSGRSHRPAAVEAMLVLTFGMLMGAPAIPQPATATPPPTLQETGLYADFGTLQIDPTHLAFAPQYPLWSDGAAKRRWISLPPRTAIDASDPDSWVFPVGTRFWKEFSFNGQKVETRYLERRADGQWLYAAYSWSADGREAHLVSPRGKRGAYTLAGGRSHTIPGISDCKACHQGGRSEVLGFSTLQLSPERDPGAPNAELRPEPDIDLRSLVDKGLLAGLPKTLLDSPPRIMAASATERAALGYMHGNCGHCHNDHGSLRNIGLFLRQGVEAAGQPAIASTVGHPVKKPAPGQSRDAVLRVEPGHPERSGLMQRVSSRYAALQMPPLGTELVDDEAVALLYRWIAETQDQRQQANLAPKGE</sequence>
<keyword evidence="2" id="KW-1185">Reference proteome</keyword>
<dbReference type="EMBL" id="JAEQMY010000001">
    <property type="protein sequence ID" value="MBL0402667.1"/>
    <property type="molecule type" value="Genomic_DNA"/>
</dbReference>
<name>A0A936Z6S4_9HYPH</name>
<reference evidence="1" key="1">
    <citation type="submission" date="2021-01" db="EMBL/GenBank/DDBJ databases">
        <title>Microvirga sp.</title>
        <authorList>
            <person name="Kim M.K."/>
        </authorList>
    </citation>
    <scope>NUCLEOTIDE SEQUENCE</scope>
    <source>
        <strain evidence="1">5420S-16</strain>
    </source>
</reference>
<proteinExistence type="predicted"/>
<organism evidence="1 2">
    <name type="scientific">Microvirga aerilata</name>
    <dbReference type="NCBI Taxonomy" id="670292"/>
    <lineage>
        <taxon>Bacteria</taxon>
        <taxon>Pseudomonadati</taxon>
        <taxon>Pseudomonadota</taxon>
        <taxon>Alphaproteobacteria</taxon>
        <taxon>Hyphomicrobiales</taxon>
        <taxon>Methylobacteriaceae</taxon>
        <taxon>Microvirga</taxon>
    </lineage>
</organism>
<accession>A0A936Z6S4</accession>
<evidence type="ECO:0000313" key="2">
    <source>
        <dbReference type="Proteomes" id="UP000605848"/>
    </source>
</evidence>
<gene>
    <name evidence="1" type="ORF">JKG68_01650</name>
</gene>
<evidence type="ECO:0000313" key="1">
    <source>
        <dbReference type="EMBL" id="MBL0402667.1"/>
    </source>
</evidence>